<keyword evidence="2" id="KW-1185">Reference proteome</keyword>
<organism evidence="1 2">
    <name type="scientific">Sinorhizobium americanum</name>
    <dbReference type="NCBI Taxonomy" id="194963"/>
    <lineage>
        <taxon>Bacteria</taxon>
        <taxon>Pseudomonadati</taxon>
        <taxon>Pseudomonadota</taxon>
        <taxon>Alphaproteobacteria</taxon>
        <taxon>Hyphomicrobiales</taxon>
        <taxon>Rhizobiaceae</taxon>
        <taxon>Sinorhizobium/Ensifer group</taxon>
        <taxon>Sinorhizobium</taxon>
    </lineage>
</organism>
<keyword evidence="1" id="KW-0614">Plasmid</keyword>
<sequence>MVLCEMIRIETEAITRLRQRQAIRVLSGDIAAVLVQVIEDADGEVRRRGVSHSIISNSGAEIWIFWPSAPSGRWD</sequence>
<reference evidence="1 2" key="1">
    <citation type="submission" date="2015-10" db="EMBL/GenBank/DDBJ databases">
        <title>Genomic differences between typical nodule nitrogen-fixing rhizobial strains and those coming from bean seeds.</title>
        <authorList>
            <person name="Peralta H."/>
            <person name="Aguilar-Vera A."/>
            <person name="Diaz R."/>
            <person name="Mora Y."/>
            <person name="Martinez-Batallar G."/>
            <person name="Salazar E."/>
            <person name="Vargas-Lagunas C."/>
            <person name="Encarnacion S."/>
            <person name="Girard L."/>
            <person name="Mora J."/>
        </authorList>
    </citation>
    <scope>NUCLEOTIDE SEQUENCE [LARGE SCALE GENOMIC DNA]</scope>
    <source>
        <strain evidence="1 2">CFNEI 73</strain>
        <plasmid evidence="1 2">B</plasmid>
    </source>
</reference>
<accession>A0A1L3LT75</accession>
<dbReference type="AlphaFoldDB" id="A0A1L3LT75"/>
<evidence type="ECO:0000313" key="2">
    <source>
        <dbReference type="Proteomes" id="UP000182306"/>
    </source>
</evidence>
<geneLocation type="plasmid" evidence="1 2">
    <name>B</name>
</geneLocation>
<gene>
    <name evidence="1" type="ORF">SAMCFNEI73_pB0063</name>
</gene>
<dbReference type="KEGG" id="same:SAMCFNEI73_pB0063"/>
<protein>
    <submittedName>
        <fullName evidence="1">Uncharacterized protein</fullName>
    </submittedName>
</protein>
<dbReference type="Proteomes" id="UP000182306">
    <property type="component" value="Plasmid B"/>
</dbReference>
<proteinExistence type="predicted"/>
<dbReference type="EMBL" id="CP013109">
    <property type="protein sequence ID" value="APG93263.1"/>
    <property type="molecule type" value="Genomic_DNA"/>
</dbReference>
<evidence type="ECO:0000313" key="1">
    <source>
        <dbReference type="EMBL" id="APG93263.1"/>
    </source>
</evidence>
<name>A0A1L3LT75_9HYPH</name>